<comment type="catalytic activity">
    <reaction evidence="3">
        <text>3',5'-cyclic UMP + H2O = UMP + H(+)</text>
        <dbReference type="Rhea" id="RHEA:70575"/>
        <dbReference type="ChEBI" id="CHEBI:15377"/>
        <dbReference type="ChEBI" id="CHEBI:15378"/>
        <dbReference type="ChEBI" id="CHEBI:57865"/>
        <dbReference type="ChEBI" id="CHEBI:184387"/>
    </reaction>
    <physiologicalReaction direction="left-to-right" evidence="3">
        <dbReference type="Rhea" id="RHEA:70576"/>
    </physiologicalReaction>
</comment>
<protein>
    <submittedName>
        <fullName evidence="5">MBL fold metallo-hydrolase</fullName>
    </submittedName>
</protein>
<comment type="caution">
    <text evidence="5">The sequence shown here is derived from an EMBL/GenBank/DDBJ whole genome shotgun (WGS) entry which is preliminary data.</text>
</comment>
<dbReference type="InterPro" id="IPR001279">
    <property type="entry name" value="Metallo-B-lactamas"/>
</dbReference>
<dbReference type="PANTHER" id="PTHR42951:SF4">
    <property type="entry name" value="ACYL-COENZYME A THIOESTERASE MBLAC2"/>
    <property type="match status" value="1"/>
</dbReference>
<evidence type="ECO:0000313" key="5">
    <source>
        <dbReference type="EMBL" id="MBM0634017.1"/>
    </source>
</evidence>
<evidence type="ECO:0000256" key="1">
    <source>
        <dbReference type="ARBA" id="ARBA00034221"/>
    </source>
</evidence>
<dbReference type="SUPFAM" id="SSF56281">
    <property type="entry name" value="Metallo-hydrolase/oxidoreductase"/>
    <property type="match status" value="1"/>
</dbReference>
<gene>
    <name evidence="5" type="ORF">JDW19_12930</name>
</gene>
<evidence type="ECO:0000259" key="4">
    <source>
        <dbReference type="SMART" id="SM00849"/>
    </source>
</evidence>
<dbReference type="Proteomes" id="UP000650605">
    <property type="component" value="Unassembled WGS sequence"/>
</dbReference>
<keyword evidence="5" id="KW-0378">Hydrolase</keyword>
<dbReference type="AlphaFoldDB" id="A0A8I1LVR7"/>
<dbReference type="SMART" id="SM00849">
    <property type="entry name" value="Lactamase_B"/>
    <property type="match status" value="1"/>
</dbReference>
<evidence type="ECO:0000313" key="6">
    <source>
        <dbReference type="Proteomes" id="UP000650605"/>
    </source>
</evidence>
<dbReference type="Gene3D" id="3.60.15.10">
    <property type="entry name" value="Ribonuclease Z/Hydroxyacylglutathione hydrolase-like"/>
    <property type="match status" value="1"/>
</dbReference>
<dbReference type="InterPro" id="IPR036866">
    <property type="entry name" value="RibonucZ/Hydroxyglut_hydro"/>
</dbReference>
<accession>A0A8I1LVR7</accession>
<organism evidence="5 6">
    <name type="scientific">Paenibacillus polymyxa</name>
    <name type="common">Bacillus polymyxa</name>
    <dbReference type="NCBI Taxonomy" id="1406"/>
    <lineage>
        <taxon>Bacteria</taxon>
        <taxon>Bacillati</taxon>
        <taxon>Bacillota</taxon>
        <taxon>Bacilli</taxon>
        <taxon>Bacillales</taxon>
        <taxon>Paenibacillaceae</taxon>
        <taxon>Paenibacillus</taxon>
    </lineage>
</organism>
<dbReference type="EMBL" id="JAEHFQ010000006">
    <property type="protein sequence ID" value="MBM0634017.1"/>
    <property type="molecule type" value="Genomic_DNA"/>
</dbReference>
<comment type="catalytic activity">
    <reaction evidence="1">
        <text>3',5'-cyclic CMP + H2O = CMP + H(+)</text>
        <dbReference type="Rhea" id="RHEA:72675"/>
        <dbReference type="ChEBI" id="CHEBI:15377"/>
        <dbReference type="ChEBI" id="CHEBI:15378"/>
        <dbReference type="ChEBI" id="CHEBI:58003"/>
        <dbReference type="ChEBI" id="CHEBI:60377"/>
    </reaction>
    <physiologicalReaction direction="left-to-right" evidence="1">
        <dbReference type="Rhea" id="RHEA:72676"/>
    </physiologicalReaction>
</comment>
<proteinExistence type="predicted"/>
<feature type="domain" description="Metallo-beta-lactamase" evidence="4">
    <location>
        <begin position="27"/>
        <end position="218"/>
    </location>
</feature>
<evidence type="ECO:0000256" key="2">
    <source>
        <dbReference type="ARBA" id="ARBA00034301"/>
    </source>
</evidence>
<name>A0A8I1LVR7_PAEPO</name>
<comment type="function">
    <text evidence="2">Counteracts the endogenous Pycsar antiviral defense system. Phosphodiesterase that enables metal-dependent hydrolysis of host cyclic nucleotide Pycsar defense signals such as cCMP and cUMP.</text>
</comment>
<sequence>MIRDRWFTVQRIDDNTCAISEYGHWEKVHSFLLLGDQEGVLIDTGLGIDSIKRITEQLTSLPLKVITTHVHTDHIGNHGEFERIFVHKGDEDWLINGIQGLTIEQIRKNIRRDITLPTPERFNPDTYQPFKGKPTGLLKDGDIFDLGDRRLIIYHTPGHSPGHISVFDETKGYLFTGDLLYDEVPIYAFYPSTNPVDLVNSLEKIARIPNVKMVYGSHNTLGLNPIILDEVKIAVKFLREHDLVKFGTGIHKFNGFSVQF</sequence>
<dbReference type="PANTHER" id="PTHR42951">
    <property type="entry name" value="METALLO-BETA-LACTAMASE DOMAIN-CONTAINING"/>
    <property type="match status" value="1"/>
</dbReference>
<reference evidence="5" key="1">
    <citation type="submission" date="2020-12" db="EMBL/GenBank/DDBJ databases">
        <title>Paenibacillus polymyxa LMG 27872: a double-edged sword.</title>
        <authorList>
            <person name="Langendries S."/>
            <person name="Garcia Mendez S."/>
            <person name="Beirinckx S."/>
            <person name="Viaene T."/>
            <person name="Baeyen S."/>
            <person name="Goeminne G."/>
            <person name="Willems A."/>
            <person name="Debode J."/>
            <person name="Goormachtig S."/>
        </authorList>
    </citation>
    <scope>NUCLEOTIDE SEQUENCE</scope>
    <source>
        <strain evidence="5">LMG 27872</strain>
    </source>
</reference>
<evidence type="ECO:0000256" key="3">
    <source>
        <dbReference type="ARBA" id="ARBA00048505"/>
    </source>
</evidence>
<dbReference type="GO" id="GO:0016787">
    <property type="term" value="F:hydrolase activity"/>
    <property type="evidence" value="ECO:0007669"/>
    <property type="project" value="UniProtKB-KW"/>
</dbReference>
<dbReference type="Pfam" id="PF00753">
    <property type="entry name" value="Lactamase_B"/>
    <property type="match status" value="1"/>
</dbReference>
<dbReference type="RefSeq" id="WP_029515240.1">
    <property type="nucleotide sequence ID" value="NZ_ALJV01000041.1"/>
</dbReference>
<dbReference type="InterPro" id="IPR050855">
    <property type="entry name" value="NDM-1-like"/>
</dbReference>